<name>A0AAN7VU56_9PEZI</name>
<evidence type="ECO:0000256" key="6">
    <source>
        <dbReference type="SAM" id="MobiDB-lite"/>
    </source>
</evidence>
<dbReference type="AlphaFoldDB" id="A0AAN7VU56"/>
<dbReference type="InterPro" id="IPR043216">
    <property type="entry name" value="PAP-like"/>
</dbReference>
<evidence type="ECO:0000256" key="1">
    <source>
        <dbReference type="ARBA" id="ARBA00004141"/>
    </source>
</evidence>
<dbReference type="Proteomes" id="UP001310594">
    <property type="component" value="Unassembled WGS sequence"/>
</dbReference>
<reference evidence="9" key="1">
    <citation type="submission" date="2023-08" db="EMBL/GenBank/DDBJ databases">
        <title>Black Yeasts Isolated from many extreme environments.</title>
        <authorList>
            <person name="Coleine C."/>
            <person name="Stajich J.E."/>
            <person name="Selbmann L."/>
        </authorList>
    </citation>
    <scope>NUCLEOTIDE SEQUENCE</scope>
    <source>
        <strain evidence="9">CCFEE 5810</strain>
    </source>
</reference>
<organism evidence="9 10">
    <name type="scientific">Elasticomyces elasticus</name>
    <dbReference type="NCBI Taxonomy" id="574655"/>
    <lineage>
        <taxon>Eukaryota</taxon>
        <taxon>Fungi</taxon>
        <taxon>Dikarya</taxon>
        <taxon>Ascomycota</taxon>
        <taxon>Pezizomycotina</taxon>
        <taxon>Dothideomycetes</taxon>
        <taxon>Dothideomycetidae</taxon>
        <taxon>Mycosphaerellales</taxon>
        <taxon>Teratosphaeriaceae</taxon>
        <taxon>Elasticomyces</taxon>
    </lineage>
</organism>
<dbReference type="EMBL" id="JAVRQU010000006">
    <property type="protein sequence ID" value="KAK5702123.1"/>
    <property type="molecule type" value="Genomic_DNA"/>
</dbReference>
<dbReference type="PANTHER" id="PTHR10165">
    <property type="entry name" value="LIPID PHOSPHATE PHOSPHATASE"/>
    <property type="match status" value="1"/>
</dbReference>
<feature type="transmembrane region" description="Helical" evidence="7">
    <location>
        <begin position="108"/>
        <end position="125"/>
    </location>
</feature>
<feature type="region of interest" description="Disordered" evidence="6">
    <location>
        <begin position="278"/>
        <end position="309"/>
    </location>
</feature>
<keyword evidence="4 7" id="KW-1133">Transmembrane helix</keyword>
<dbReference type="GO" id="GO:0046839">
    <property type="term" value="P:phospholipid dephosphorylation"/>
    <property type="evidence" value="ECO:0007669"/>
    <property type="project" value="TreeGrafter"/>
</dbReference>
<keyword evidence="3 7" id="KW-0812">Transmembrane</keyword>
<feature type="compositionally biased region" description="Basic and acidic residues" evidence="6">
    <location>
        <begin position="292"/>
        <end position="309"/>
    </location>
</feature>
<dbReference type="GO" id="GO:0008195">
    <property type="term" value="F:phosphatidate phosphatase activity"/>
    <property type="evidence" value="ECO:0007669"/>
    <property type="project" value="TreeGrafter"/>
</dbReference>
<sequence>MAPPKARSPTRDNGIYSKLLRLYHLNPHTGDYIGLLLLLLAYTILQALTDPFHRLFRLDDPRLQFPHAEHERVPVPYLFLYAGGVPLLVLVLWTVLLRPGNHKTHVTLLGLAITILLTSFITDIMKDAIGRPRPDLIARSAPQHSLVGVEVCTETDHHTLHDGWRSFPSGHSSFAFAGLGYLACFLASQTNALRPRASLVTILMALAPLLGAAMIAASRLEDYRHDFADVITGSWIGMIVAYINWRRYYPGLLSQGCEEPHPCTPVSGKDGVNGFQRVRDEEEGYGSAGERFSVDDDRVEGYSRDATSR</sequence>
<comment type="subcellular location">
    <subcellularLocation>
        <location evidence="1">Membrane</location>
        <topology evidence="1">Multi-pass membrane protein</topology>
    </subcellularLocation>
</comment>
<feature type="transmembrane region" description="Helical" evidence="7">
    <location>
        <begin position="77"/>
        <end position="96"/>
    </location>
</feature>
<proteinExistence type="inferred from homology"/>
<evidence type="ECO:0000313" key="9">
    <source>
        <dbReference type="EMBL" id="KAK5702123.1"/>
    </source>
</evidence>
<gene>
    <name evidence="9" type="ORF">LTR97_004943</name>
</gene>
<protein>
    <recommendedName>
        <fullName evidence="8">Phosphatidic acid phosphatase type 2/haloperoxidase domain-containing protein</fullName>
    </recommendedName>
</protein>
<feature type="transmembrane region" description="Helical" evidence="7">
    <location>
        <begin position="32"/>
        <end position="56"/>
    </location>
</feature>
<dbReference type="SMART" id="SM00014">
    <property type="entry name" value="acidPPc"/>
    <property type="match status" value="1"/>
</dbReference>
<dbReference type="PANTHER" id="PTHR10165:SF35">
    <property type="entry name" value="RE23632P"/>
    <property type="match status" value="1"/>
</dbReference>
<dbReference type="Gene3D" id="1.20.144.10">
    <property type="entry name" value="Phosphatidic acid phosphatase type 2/haloperoxidase"/>
    <property type="match status" value="1"/>
</dbReference>
<evidence type="ECO:0000256" key="5">
    <source>
        <dbReference type="ARBA" id="ARBA00023136"/>
    </source>
</evidence>
<evidence type="ECO:0000313" key="10">
    <source>
        <dbReference type="Proteomes" id="UP001310594"/>
    </source>
</evidence>
<evidence type="ECO:0000259" key="8">
    <source>
        <dbReference type="SMART" id="SM00014"/>
    </source>
</evidence>
<feature type="transmembrane region" description="Helical" evidence="7">
    <location>
        <begin position="174"/>
        <end position="193"/>
    </location>
</feature>
<dbReference type="CDD" id="cd03390">
    <property type="entry name" value="PAP2_containing_1_like"/>
    <property type="match status" value="1"/>
</dbReference>
<evidence type="ECO:0000256" key="4">
    <source>
        <dbReference type="ARBA" id="ARBA00022989"/>
    </source>
</evidence>
<evidence type="ECO:0000256" key="3">
    <source>
        <dbReference type="ARBA" id="ARBA00022692"/>
    </source>
</evidence>
<comment type="caution">
    <text evidence="9">The sequence shown here is derived from an EMBL/GenBank/DDBJ whole genome shotgun (WGS) entry which is preliminary data.</text>
</comment>
<comment type="similarity">
    <text evidence="2">Belongs to the PA-phosphatase related phosphoesterase family.</text>
</comment>
<evidence type="ECO:0000256" key="7">
    <source>
        <dbReference type="SAM" id="Phobius"/>
    </source>
</evidence>
<dbReference type="SUPFAM" id="SSF48317">
    <property type="entry name" value="Acid phosphatase/Vanadium-dependent haloperoxidase"/>
    <property type="match status" value="1"/>
</dbReference>
<dbReference type="Pfam" id="PF01569">
    <property type="entry name" value="PAP2"/>
    <property type="match status" value="1"/>
</dbReference>
<keyword evidence="5 7" id="KW-0472">Membrane</keyword>
<dbReference type="InterPro" id="IPR000326">
    <property type="entry name" value="PAP2/HPO"/>
</dbReference>
<dbReference type="GO" id="GO:0006644">
    <property type="term" value="P:phospholipid metabolic process"/>
    <property type="evidence" value="ECO:0007669"/>
    <property type="project" value="InterPro"/>
</dbReference>
<evidence type="ECO:0000256" key="2">
    <source>
        <dbReference type="ARBA" id="ARBA00008816"/>
    </source>
</evidence>
<feature type="transmembrane region" description="Helical" evidence="7">
    <location>
        <begin position="227"/>
        <end position="245"/>
    </location>
</feature>
<dbReference type="GO" id="GO:0016020">
    <property type="term" value="C:membrane"/>
    <property type="evidence" value="ECO:0007669"/>
    <property type="project" value="UniProtKB-SubCell"/>
</dbReference>
<feature type="domain" description="Phosphatidic acid phosphatase type 2/haloperoxidase" evidence="8">
    <location>
        <begin position="108"/>
        <end position="245"/>
    </location>
</feature>
<feature type="transmembrane region" description="Helical" evidence="7">
    <location>
        <begin position="199"/>
        <end position="220"/>
    </location>
</feature>
<accession>A0AAN7VU56</accession>
<dbReference type="InterPro" id="IPR036938">
    <property type="entry name" value="PAP2/HPO_sf"/>
</dbReference>